<dbReference type="AlphaFoldDB" id="A0AAE3A814"/>
<dbReference type="CDD" id="cd04301">
    <property type="entry name" value="NAT_SF"/>
    <property type="match status" value="1"/>
</dbReference>
<dbReference type="Proteomes" id="UP001198220">
    <property type="component" value="Unassembled WGS sequence"/>
</dbReference>
<dbReference type="InterPro" id="IPR000182">
    <property type="entry name" value="GNAT_dom"/>
</dbReference>
<dbReference type="EC" id="2.3.1.-" evidence="2"/>
<evidence type="ECO:0000313" key="2">
    <source>
        <dbReference type="EMBL" id="MCC2125138.1"/>
    </source>
</evidence>
<protein>
    <submittedName>
        <fullName evidence="2">GNAT family N-acetyltransferase</fullName>
        <ecNumber evidence="2">2.3.1.-</ecNumber>
    </submittedName>
</protein>
<dbReference type="SUPFAM" id="SSF55729">
    <property type="entry name" value="Acyl-CoA N-acyltransferases (Nat)"/>
    <property type="match status" value="1"/>
</dbReference>
<dbReference type="Gene3D" id="3.40.630.30">
    <property type="match status" value="1"/>
</dbReference>
<dbReference type="Pfam" id="PF13508">
    <property type="entry name" value="Acetyltransf_7"/>
    <property type="match status" value="1"/>
</dbReference>
<keyword evidence="2" id="KW-0808">Transferase</keyword>
<accession>A0AAE3A814</accession>
<name>A0AAE3A814_9FIRM</name>
<organism evidence="2 3">
    <name type="scientific">Hominiventricola filiformis</name>
    <dbReference type="NCBI Taxonomy" id="2885352"/>
    <lineage>
        <taxon>Bacteria</taxon>
        <taxon>Bacillati</taxon>
        <taxon>Bacillota</taxon>
        <taxon>Clostridia</taxon>
        <taxon>Lachnospirales</taxon>
        <taxon>Lachnospiraceae</taxon>
        <taxon>Hominiventricola</taxon>
    </lineage>
</organism>
<keyword evidence="3" id="KW-1185">Reference proteome</keyword>
<proteinExistence type="predicted"/>
<dbReference type="InterPro" id="IPR016181">
    <property type="entry name" value="Acyl_CoA_acyltransferase"/>
</dbReference>
<gene>
    <name evidence="2" type="ORF">LKD36_02980</name>
</gene>
<dbReference type="PROSITE" id="PS51186">
    <property type="entry name" value="GNAT"/>
    <property type="match status" value="1"/>
</dbReference>
<dbReference type="EMBL" id="JAJEPS010000002">
    <property type="protein sequence ID" value="MCC2125138.1"/>
    <property type="molecule type" value="Genomic_DNA"/>
</dbReference>
<dbReference type="GO" id="GO:0016747">
    <property type="term" value="F:acyltransferase activity, transferring groups other than amino-acyl groups"/>
    <property type="evidence" value="ECO:0007669"/>
    <property type="project" value="InterPro"/>
</dbReference>
<keyword evidence="2" id="KW-0012">Acyltransferase</keyword>
<evidence type="ECO:0000313" key="3">
    <source>
        <dbReference type="Proteomes" id="UP001198220"/>
    </source>
</evidence>
<sequence length="173" mass="19638">MFQSYITQTLPTIEKQLNGILQKINHSIPFALHMYTDQFDNIWVTLSAISPENIDPQILPPSNSVKISYMRLYCSVEEIYLDRLAVHPILQGHGLGTLLMNYAKDIAHNNNVSLIIVHPSYGVTVPHTYSSTNFLQSIFGSENTVNENTPEKFYLKNGFVDCIEDSSKVIYKL</sequence>
<reference evidence="2 3" key="1">
    <citation type="submission" date="2021-10" db="EMBL/GenBank/DDBJ databases">
        <title>Anaerobic single-cell dispensing facilitates the cultivation of human gut bacteria.</title>
        <authorList>
            <person name="Afrizal A."/>
        </authorList>
    </citation>
    <scope>NUCLEOTIDE SEQUENCE [LARGE SCALE GENOMIC DNA]</scope>
    <source>
        <strain evidence="2 3">CLA-AA-H276</strain>
    </source>
</reference>
<feature type="domain" description="N-acetyltransferase" evidence="1">
    <location>
        <begin position="19"/>
        <end position="173"/>
    </location>
</feature>
<comment type="caution">
    <text evidence="2">The sequence shown here is derived from an EMBL/GenBank/DDBJ whole genome shotgun (WGS) entry which is preliminary data.</text>
</comment>
<dbReference type="RefSeq" id="WP_308458616.1">
    <property type="nucleotide sequence ID" value="NZ_JAJEPS010000002.1"/>
</dbReference>
<evidence type="ECO:0000259" key="1">
    <source>
        <dbReference type="PROSITE" id="PS51186"/>
    </source>
</evidence>